<keyword evidence="2" id="KW-1185">Reference proteome</keyword>
<name>A0A0A7FWH9_9CLOT</name>
<organism evidence="1 2">
    <name type="scientific">Clostridium baratii str. Sullivan</name>
    <dbReference type="NCBI Taxonomy" id="1415775"/>
    <lineage>
        <taxon>Bacteria</taxon>
        <taxon>Bacillati</taxon>
        <taxon>Bacillota</taxon>
        <taxon>Clostridia</taxon>
        <taxon>Eubacteriales</taxon>
        <taxon>Clostridiaceae</taxon>
        <taxon>Clostridium</taxon>
    </lineage>
</organism>
<dbReference type="eggNOG" id="ENOG50326AK">
    <property type="taxonomic scope" value="Bacteria"/>
</dbReference>
<evidence type="ECO:0000313" key="2">
    <source>
        <dbReference type="Proteomes" id="UP000030635"/>
    </source>
</evidence>
<reference evidence="1 2" key="1">
    <citation type="journal article" date="2015" name="Infect. Genet. Evol.">
        <title>Genomic sequences of six botulinum neurotoxin-producing strains representing three clostridial species illustrate the mobility and diversity of botulinum neurotoxin genes.</title>
        <authorList>
            <person name="Smith T.J."/>
            <person name="Hill K.K."/>
            <person name="Xie G."/>
            <person name="Foley B.T."/>
            <person name="Williamson C.H."/>
            <person name="Foster J.T."/>
            <person name="Johnson S.L."/>
            <person name="Chertkov O."/>
            <person name="Teshima H."/>
            <person name="Gibbons H.S."/>
            <person name="Johnsky L.A."/>
            <person name="Karavis M.A."/>
            <person name="Smith L.A."/>
        </authorList>
    </citation>
    <scope>NUCLEOTIDE SEQUENCE [LARGE SCALE GENOMIC DNA]</scope>
    <source>
        <strain evidence="1">Sullivan</strain>
    </source>
</reference>
<accession>A0A0A7FWH9</accession>
<dbReference type="Proteomes" id="UP000030635">
    <property type="component" value="Chromosome"/>
</dbReference>
<dbReference type="AlphaFoldDB" id="A0A0A7FWH9"/>
<proteinExistence type="predicted"/>
<sequence length="141" mass="16698">MEKIGVEMIKIRIDKNGLGEPIFKLGIKEEDIHKNRLLYRAILSGKKTRGVYNYKIPMKYFLPIYNNLDKSNVELDTRSILSYLEFADEIEENYYYSIVATPKYMKKWREEACQNIYKITIDRESKNLTKSIAFKKIDLAI</sequence>
<evidence type="ECO:0000313" key="1">
    <source>
        <dbReference type="EMBL" id="AIY83270.1"/>
    </source>
</evidence>
<gene>
    <name evidence="1" type="ORF">U729_2737</name>
</gene>
<dbReference type="EMBL" id="CP006905">
    <property type="protein sequence ID" value="AIY83270.1"/>
    <property type="molecule type" value="Genomic_DNA"/>
</dbReference>
<protein>
    <submittedName>
        <fullName evidence="1">Uncharacterized protein</fullName>
    </submittedName>
</protein>
<dbReference type="HOGENOM" id="CLU_1774198_0_0_9"/>
<dbReference type="KEGG" id="cbv:U729_2737"/>